<name>A0A2D0N751_FLAN2</name>
<dbReference type="AlphaFoldDB" id="A0A2D0N751"/>
<reference evidence="1 2" key="1">
    <citation type="submission" date="2017-10" db="EMBL/GenBank/DDBJ databases">
        <title>The draft genome sequence of Lewinella nigricans NBRC 102662.</title>
        <authorList>
            <person name="Wang K."/>
        </authorList>
    </citation>
    <scope>NUCLEOTIDE SEQUENCE [LARGE SCALE GENOMIC DNA]</scope>
    <source>
        <strain evidence="1 2">NBRC 102662</strain>
    </source>
</reference>
<comment type="caution">
    <text evidence="1">The sequence shown here is derived from an EMBL/GenBank/DDBJ whole genome shotgun (WGS) entry which is preliminary data.</text>
</comment>
<protein>
    <submittedName>
        <fullName evidence="1">RepB family plasmid replication initiator protein</fullName>
    </submittedName>
</protein>
<organism evidence="1 2">
    <name type="scientific">Flavilitoribacter nigricans (strain ATCC 23147 / DSM 23189 / NBRC 102662 / NCIMB 1420 / SS-2)</name>
    <name type="common">Lewinella nigricans</name>
    <dbReference type="NCBI Taxonomy" id="1122177"/>
    <lineage>
        <taxon>Bacteria</taxon>
        <taxon>Pseudomonadati</taxon>
        <taxon>Bacteroidota</taxon>
        <taxon>Saprospiria</taxon>
        <taxon>Saprospirales</taxon>
        <taxon>Lewinellaceae</taxon>
        <taxon>Flavilitoribacter</taxon>
    </lineage>
</organism>
<evidence type="ECO:0000313" key="2">
    <source>
        <dbReference type="Proteomes" id="UP000223913"/>
    </source>
</evidence>
<proteinExistence type="predicted"/>
<dbReference type="Proteomes" id="UP000223913">
    <property type="component" value="Unassembled WGS sequence"/>
</dbReference>
<dbReference type="OrthoDB" id="581589at2"/>
<accession>A0A2D0N751</accession>
<sequence length="258" mass="30329">MLMEQINKGTVPPKTLRISSHDLLVATNRPTSGEGYTLLKKALDRLSGVKIKTNIKTNRREITERFGLIDKYTIIESSRVKKRMVRLEITLSDWFYNSIIGKEVLTINREYFRLGKALERRLYEIARKHCGKNPEWSIGLRKLKEKTGSTSHLDKFRFFIREIERKDHLPDYSIELLDNEVVTFRLNKEFVGIDDLPRIKPETIERARKITEEAGTDWDFQELHTQFALSLMSKKFVPDNTDGAFIGFIRYKLRQLDY</sequence>
<dbReference type="InterPro" id="IPR018777">
    <property type="entry name" value="Replication_initiator_prot_A"/>
</dbReference>
<evidence type="ECO:0000313" key="1">
    <source>
        <dbReference type="EMBL" id="PHN04341.1"/>
    </source>
</evidence>
<dbReference type="Pfam" id="PF10134">
    <property type="entry name" value="RPA"/>
    <property type="match status" value="1"/>
</dbReference>
<dbReference type="EMBL" id="PDUD01000026">
    <property type="protein sequence ID" value="PHN04341.1"/>
    <property type="molecule type" value="Genomic_DNA"/>
</dbReference>
<keyword evidence="2" id="KW-1185">Reference proteome</keyword>
<gene>
    <name evidence="1" type="ORF">CRP01_22530</name>
</gene>